<protein>
    <recommendedName>
        <fullName evidence="3">WG repeat-containing protein</fullName>
    </recommendedName>
</protein>
<name>A0A329LUS2_9BACL</name>
<dbReference type="PANTHER" id="PTHR37841:SF1">
    <property type="entry name" value="DUF3298 DOMAIN-CONTAINING PROTEIN"/>
    <property type="match status" value="1"/>
</dbReference>
<keyword evidence="2" id="KW-1185">Reference proteome</keyword>
<dbReference type="Proteomes" id="UP000250369">
    <property type="component" value="Unassembled WGS sequence"/>
</dbReference>
<evidence type="ECO:0000313" key="1">
    <source>
        <dbReference type="EMBL" id="RAV11725.1"/>
    </source>
</evidence>
<comment type="caution">
    <text evidence="1">The sequence shown here is derived from an EMBL/GenBank/DDBJ whole genome shotgun (WGS) entry which is preliminary data.</text>
</comment>
<dbReference type="InterPro" id="IPR032774">
    <property type="entry name" value="WG_beta_rep"/>
</dbReference>
<dbReference type="PANTHER" id="PTHR37841">
    <property type="entry name" value="GLR2918 PROTEIN"/>
    <property type="match status" value="1"/>
</dbReference>
<evidence type="ECO:0008006" key="3">
    <source>
        <dbReference type="Google" id="ProtNLM"/>
    </source>
</evidence>
<dbReference type="Pfam" id="PF14903">
    <property type="entry name" value="WG_beta_rep"/>
    <property type="match status" value="2"/>
</dbReference>
<dbReference type="EMBL" id="QMFB01000036">
    <property type="protein sequence ID" value="RAV11725.1"/>
    <property type="molecule type" value="Genomic_DNA"/>
</dbReference>
<evidence type="ECO:0000313" key="2">
    <source>
        <dbReference type="Proteomes" id="UP000250369"/>
    </source>
</evidence>
<organism evidence="1 2">
    <name type="scientific">Paenibacillus contaminans</name>
    <dbReference type="NCBI Taxonomy" id="450362"/>
    <lineage>
        <taxon>Bacteria</taxon>
        <taxon>Bacillati</taxon>
        <taxon>Bacillota</taxon>
        <taxon>Bacilli</taxon>
        <taxon>Bacillales</taxon>
        <taxon>Paenibacillaceae</taxon>
        <taxon>Paenibacillus</taxon>
    </lineage>
</organism>
<gene>
    <name evidence="1" type="ORF">DQG23_35770</name>
</gene>
<dbReference type="AlphaFoldDB" id="A0A329LUS2"/>
<accession>A0A329LUS2</accession>
<proteinExistence type="predicted"/>
<sequence length="525" mass="59004">MLKLGEGDSMSEFTQGTLLRSGHVSDILRLRRQLNIDCIVQLLNSKWAVFFCNEHISVPYVEQFHLACSRSFPLIAFYHFEDHGWGYTVYQNGTASHKIDISYEEIGGDLKKLQAQSFESFGFTIQELLEIENSINRADVERFKLAMGFPEMSWLSYDYAVGDIEEDDDSGITVLQEPAPCSSVFPMEKRCRSSKDTPYYGSNDASGLTPFQAKGLSGFFDSLGKIVIPPVFQQVNYFSDGRAAFMRDNRWGYIDEEGSEAIEPSFDRIGIFAEGAALVNTELNSLLIDQSGQVLQKYECLFEEKPFLNCFVEGYAVVKVKGRYGLLSRNGAFALEPVYAAIGQVCNGFAVVYPKEMPSYFWRTDGTRMDAPRGYTIAGGFSEGLAPVSLDGDRHHVSFIDLNGDIVLENIPRLSFYQGFNSGLMPVLGAKKKYGYINTRGEVVIEQKFDVALPFVGDAALVKNRGKTTFIRPDGTPYFKPKELHNLSQWSFRLHSPFVALDIFNADYISKYTGELVFSSNSYHQ</sequence>
<reference evidence="1 2" key="1">
    <citation type="journal article" date="2009" name="Int. J. Syst. Evol. Microbiol.">
        <title>Paenibacillus contaminans sp. nov., isolated from a contaminated laboratory plate.</title>
        <authorList>
            <person name="Chou J.H."/>
            <person name="Lee J.H."/>
            <person name="Lin M.C."/>
            <person name="Chang P.S."/>
            <person name="Arun A.B."/>
            <person name="Young C.C."/>
            <person name="Chen W.M."/>
        </authorList>
    </citation>
    <scope>NUCLEOTIDE SEQUENCE [LARGE SCALE GENOMIC DNA]</scope>
    <source>
        <strain evidence="1 2">CKOBP-6</strain>
    </source>
</reference>